<feature type="domain" description="Major facilitator superfamily (MFS) profile" evidence="6">
    <location>
        <begin position="1"/>
        <end position="228"/>
    </location>
</feature>
<dbReference type="GO" id="GO:0022857">
    <property type="term" value="F:transmembrane transporter activity"/>
    <property type="evidence" value="ECO:0007669"/>
    <property type="project" value="InterPro"/>
</dbReference>
<name>A0A9W6DTQ5_9EURO</name>
<dbReference type="EMBL" id="BROQ01000211">
    <property type="protein sequence ID" value="GKZ27410.1"/>
    <property type="molecule type" value="Genomic_DNA"/>
</dbReference>
<evidence type="ECO:0000256" key="2">
    <source>
        <dbReference type="ARBA" id="ARBA00022692"/>
    </source>
</evidence>
<comment type="subcellular location">
    <subcellularLocation>
        <location evidence="1">Membrane</location>
        <topology evidence="1">Multi-pass membrane protein</topology>
    </subcellularLocation>
</comment>
<dbReference type="PANTHER" id="PTHR23502:SF2">
    <property type="entry name" value="TRANSPORTER, PUTATIVE (AFU_ORTHOLOGUE AFUA_2G08910)-RELATED"/>
    <property type="match status" value="1"/>
</dbReference>
<feature type="transmembrane region" description="Helical" evidence="5">
    <location>
        <begin position="6"/>
        <end position="23"/>
    </location>
</feature>
<dbReference type="PANTHER" id="PTHR23502">
    <property type="entry name" value="MAJOR FACILITATOR SUPERFAMILY"/>
    <property type="match status" value="1"/>
</dbReference>
<dbReference type="Proteomes" id="UP001143548">
    <property type="component" value="Unassembled WGS sequence"/>
</dbReference>
<accession>A0A9W6DTQ5</accession>
<feature type="transmembrane region" description="Helical" evidence="5">
    <location>
        <begin position="171"/>
        <end position="196"/>
    </location>
</feature>
<evidence type="ECO:0000256" key="1">
    <source>
        <dbReference type="ARBA" id="ARBA00004141"/>
    </source>
</evidence>
<dbReference type="InterPro" id="IPR011701">
    <property type="entry name" value="MFS"/>
</dbReference>
<comment type="caution">
    <text evidence="7">The sequence shown here is derived from an EMBL/GenBank/DDBJ whole genome shotgun (WGS) entry which is preliminary data.</text>
</comment>
<proteinExistence type="predicted"/>
<feature type="transmembrane region" description="Helical" evidence="5">
    <location>
        <begin position="35"/>
        <end position="56"/>
    </location>
</feature>
<sequence>MATRAISAFFISPPIGIGSGIITELCEPDERGQKLGWWTLMITVGIPAGPLIMGFVTQHIGVQWVFWIFAILNFVQLIAYIVFGAETLPSKQPISSRAPQIALGKWAFRRLDPAPFKLVDIIRPLFLAQKLEVLIPRVAYAFTFCYANVAVVVEMPTVFGEKFNLNAQQIGLQFIALIIGCILGDQLSGPCSDYLLRFLRRRNGRSCPADRLWLSYVGYGTTIAGLLI</sequence>
<evidence type="ECO:0000256" key="3">
    <source>
        <dbReference type="ARBA" id="ARBA00022989"/>
    </source>
</evidence>
<evidence type="ECO:0000256" key="4">
    <source>
        <dbReference type="ARBA" id="ARBA00023136"/>
    </source>
</evidence>
<dbReference type="AlphaFoldDB" id="A0A9W6DTQ5"/>
<protein>
    <recommendedName>
        <fullName evidence="6">Major facilitator superfamily (MFS) profile domain-containing protein</fullName>
    </recommendedName>
</protein>
<feature type="transmembrane region" description="Helical" evidence="5">
    <location>
        <begin position="138"/>
        <end position="159"/>
    </location>
</feature>
<reference evidence="7" key="1">
    <citation type="submission" date="2022-07" db="EMBL/GenBank/DDBJ databases">
        <title>Taxonomy of Aspergillus series Nigri: significant species reduction supported by multi-species coalescent approaches.</title>
        <authorList>
            <person name="Bian C."/>
            <person name="Kusuya Y."/>
            <person name="Sklenar F."/>
            <person name="D'hooge E."/>
            <person name="Yaguchi T."/>
            <person name="Takahashi H."/>
            <person name="Hubka V."/>
        </authorList>
    </citation>
    <scope>NUCLEOTIDE SEQUENCE</scope>
    <source>
        <strain evidence="7">CBS 733.88</strain>
    </source>
</reference>
<dbReference type="Pfam" id="PF07690">
    <property type="entry name" value="MFS_1"/>
    <property type="match status" value="1"/>
</dbReference>
<dbReference type="Gene3D" id="1.20.1250.20">
    <property type="entry name" value="MFS general substrate transporter like domains"/>
    <property type="match status" value="1"/>
</dbReference>
<keyword evidence="2 5" id="KW-0812">Transmembrane</keyword>
<dbReference type="PROSITE" id="PS50850">
    <property type="entry name" value="MFS"/>
    <property type="match status" value="1"/>
</dbReference>
<dbReference type="InterPro" id="IPR036259">
    <property type="entry name" value="MFS_trans_sf"/>
</dbReference>
<keyword evidence="4 5" id="KW-0472">Membrane</keyword>
<dbReference type="InterPro" id="IPR020846">
    <property type="entry name" value="MFS_dom"/>
</dbReference>
<keyword evidence="3 5" id="KW-1133">Transmembrane helix</keyword>
<gene>
    <name evidence="7" type="ORF">AbraCBS73388_004628</name>
</gene>
<dbReference type="GO" id="GO:0005886">
    <property type="term" value="C:plasma membrane"/>
    <property type="evidence" value="ECO:0007669"/>
    <property type="project" value="TreeGrafter"/>
</dbReference>
<evidence type="ECO:0000313" key="7">
    <source>
        <dbReference type="EMBL" id="GKZ27410.1"/>
    </source>
</evidence>
<dbReference type="SUPFAM" id="SSF103473">
    <property type="entry name" value="MFS general substrate transporter"/>
    <property type="match status" value="1"/>
</dbReference>
<evidence type="ECO:0000313" key="8">
    <source>
        <dbReference type="Proteomes" id="UP001143548"/>
    </source>
</evidence>
<organism evidence="7 8">
    <name type="scientific">Aspergillus brasiliensis</name>
    <dbReference type="NCBI Taxonomy" id="319629"/>
    <lineage>
        <taxon>Eukaryota</taxon>
        <taxon>Fungi</taxon>
        <taxon>Dikarya</taxon>
        <taxon>Ascomycota</taxon>
        <taxon>Pezizomycotina</taxon>
        <taxon>Eurotiomycetes</taxon>
        <taxon>Eurotiomycetidae</taxon>
        <taxon>Eurotiales</taxon>
        <taxon>Aspergillaceae</taxon>
        <taxon>Aspergillus</taxon>
        <taxon>Aspergillus subgen. Circumdati</taxon>
    </lineage>
</organism>
<feature type="transmembrane region" description="Helical" evidence="5">
    <location>
        <begin position="62"/>
        <end position="83"/>
    </location>
</feature>
<evidence type="ECO:0000259" key="6">
    <source>
        <dbReference type="PROSITE" id="PS50850"/>
    </source>
</evidence>
<evidence type="ECO:0000256" key="5">
    <source>
        <dbReference type="SAM" id="Phobius"/>
    </source>
</evidence>